<name>A0ABS3XN72_9ACTN</name>
<dbReference type="GeneID" id="96256996"/>
<comment type="caution">
    <text evidence="2">The sequence shown here is derived from an EMBL/GenBank/DDBJ whole genome shotgun (WGS) entry which is preliminary data.</text>
</comment>
<gene>
    <name evidence="2" type="ORF">JW613_00165</name>
</gene>
<evidence type="ECO:0000313" key="3">
    <source>
        <dbReference type="Proteomes" id="UP000721954"/>
    </source>
</evidence>
<organism evidence="2 3">
    <name type="scientific">Streptomyces smyrnaeus</name>
    <dbReference type="NCBI Taxonomy" id="1387713"/>
    <lineage>
        <taxon>Bacteria</taxon>
        <taxon>Bacillati</taxon>
        <taxon>Actinomycetota</taxon>
        <taxon>Actinomycetes</taxon>
        <taxon>Kitasatosporales</taxon>
        <taxon>Streptomycetaceae</taxon>
        <taxon>Streptomyces</taxon>
    </lineage>
</organism>
<dbReference type="Proteomes" id="UP000721954">
    <property type="component" value="Unassembled WGS sequence"/>
</dbReference>
<evidence type="ECO:0008006" key="4">
    <source>
        <dbReference type="Google" id="ProtNLM"/>
    </source>
</evidence>
<feature type="chain" id="PRO_5045879892" description="Secreted protein" evidence="1">
    <location>
        <begin position="30"/>
        <end position="128"/>
    </location>
</feature>
<protein>
    <recommendedName>
        <fullName evidence="4">Secreted protein</fullName>
    </recommendedName>
</protein>
<dbReference type="RefSeq" id="WP_209208632.1">
    <property type="nucleotide sequence ID" value="NZ_JAFFZM010000001.1"/>
</dbReference>
<proteinExistence type="predicted"/>
<evidence type="ECO:0000256" key="1">
    <source>
        <dbReference type="SAM" id="SignalP"/>
    </source>
</evidence>
<keyword evidence="1" id="KW-0732">Signal</keyword>
<keyword evidence="3" id="KW-1185">Reference proteome</keyword>
<sequence>MARSRSIHFAVVAGAAAAMIATAAAPAQADVRESNKTIYLPNGRGKMVFIDDGDVFKICDTKADGHGVTGYLYKQGSTGDPIIAFKESDGGDAGCDKRPYDVGQLANFQMHLFWNGGGRSVLSEWFNE</sequence>
<evidence type="ECO:0000313" key="2">
    <source>
        <dbReference type="EMBL" id="MBO8196733.1"/>
    </source>
</evidence>
<feature type="signal peptide" evidence="1">
    <location>
        <begin position="1"/>
        <end position="29"/>
    </location>
</feature>
<reference evidence="2 3" key="1">
    <citation type="submission" date="2021-02" db="EMBL/GenBank/DDBJ databases">
        <title>Streptomyces spirodelae sp. nov., isolated from duckweed.</title>
        <authorList>
            <person name="Saimee Y."/>
            <person name="Duangmal K."/>
        </authorList>
    </citation>
    <scope>NUCLEOTIDE SEQUENCE [LARGE SCALE GENOMIC DNA]</scope>
    <source>
        <strain evidence="2 3">DSM 42105</strain>
    </source>
</reference>
<accession>A0ABS3XN72</accession>
<dbReference type="EMBL" id="JAFFZM010000001">
    <property type="protein sequence ID" value="MBO8196733.1"/>
    <property type="molecule type" value="Genomic_DNA"/>
</dbReference>